<feature type="compositionally biased region" description="Basic and acidic residues" evidence="1">
    <location>
        <begin position="135"/>
        <end position="146"/>
    </location>
</feature>
<feature type="region of interest" description="Disordered" evidence="1">
    <location>
        <begin position="1"/>
        <end position="21"/>
    </location>
</feature>
<organism evidence="2">
    <name type="scientific">Tetraselmis sp. GSL018</name>
    <dbReference type="NCBI Taxonomy" id="582737"/>
    <lineage>
        <taxon>Eukaryota</taxon>
        <taxon>Viridiplantae</taxon>
        <taxon>Chlorophyta</taxon>
        <taxon>core chlorophytes</taxon>
        <taxon>Chlorodendrophyceae</taxon>
        <taxon>Chlorodendrales</taxon>
        <taxon>Chlorodendraceae</taxon>
        <taxon>Tetraselmis</taxon>
    </lineage>
</organism>
<evidence type="ECO:0000256" key="1">
    <source>
        <dbReference type="SAM" id="MobiDB-lite"/>
    </source>
</evidence>
<protein>
    <submittedName>
        <fullName evidence="2">Uncharacterized protein</fullName>
    </submittedName>
</protein>
<feature type="region of interest" description="Disordered" evidence="1">
    <location>
        <begin position="117"/>
        <end position="146"/>
    </location>
</feature>
<gene>
    <name evidence="2" type="ORF">TSPGSL018_16783</name>
</gene>
<proteinExistence type="predicted"/>
<dbReference type="AlphaFoldDB" id="A0A061S4F4"/>
<feature type="region of interest" description="Disordered" evidence="1">
    <location>
        <begin position="58"/>
        <end position="90"/>
    </location>
</feature>
<evidence type="ECO:0000313" key="2">
    <source>
        <dbReference type="EMBL" id="JAC77790.1"/>
    </source>
</evidence>
<name>A0A061S4F4_9CHLO</name>
<sequence length="146" mass="15705">RINGHRARLTQSSGPPGGNPGSLRLQVLHKIFDGFQKHCCVAGETHVRCSFQVEAPRPAEPAHEPLGVDGRREHVPPPADDKHRGVDPGERVLVQTVRLCREKEAAEAVRVHGGEVPCPGHGGAVADPRLAQPGQHHDAVAQPREP</sequence>
<dbReference type="EMBL" id="GBEZ01007691">
    <property type="protein sequence ID" value="JAC77790.1"/>
    <property type="molecule type" value="Transcribed_RNA"/>
</dbReference>
<reference evidence="2" key="1">
    <citation type="submission" date="2014-05" db="EMBL/GenBank/DDBJ databases">
        <title>The transcriptome of the halophilic microalga Tetraselmis sp. GSL018 isolated from the Great Salt Lake, Utah.</title>
        <authorList>
            <person name="Jinkerson R.E."/>
            <person name="D'Adamo S."/>
            <person name="Posewitz M.C."/>
        </authorList>
    </citation>
    <scope>NUCLEOTIDE SEQUENCE</scope>
    <source>
        <strain evidence="2">GSL018</strain>
    </source>
</reference>
<accession>A0A061S4F4</accession>
<feature type="compositionally biased region" description="Basic and acidic residues" evidence="1">
    <location>
        <begin position="69"/>
        <end position="90"/>
    </location>
</feature>
<feature type="non-terminal residue" evidence="2">
    <location>
        <position position="1"/>
    </location>
</feature>